<gene>
    <name evidence="5" type="ORF">DBV39_09135</name>
</gene>
<name>A0A2R4XJA3_9BURK</name>
<keyword evidence="6" id="KW-1185">Reference proteome</keyword>
<dbReference type="RefSeq" id="WP_108621271.1">
    <property type="nucleotide sequence ID" value="NZ_CP028901.1"/>
</dbReference>
<evidence type="ECO:0000256" key="1">
    <source>
        <dbReference type="ARBA" id="ARBA00023015"/>
    </source>
</evidence>
<dbReference type="SMART" id="SM00345">
    <property type="entry name" value="HTH_GNTR"/>
    <property type="match status" value="1"/>
</dbReference>
<proteinExistence type="predicted"/>
<reference evidence="5 6" key="1">
    <citation type="submission" date="2018-04" db="EMBL/GenBank/DDBJ databases">
        <title>Bordetella sp. HZ20 isolated from seawater.</title>
        <authorList>
            <person name="Sun C."/>
        </authorList>
    </citation>
    <scope>NUCLEOTIDE SEQUENCE [LARGE SCALE GENOMIC DNA]</scope>
    <source>
        <strain evidence="5 6">HZ20</strain>
    </source>
</reference>
<sequence length="257" mass="28820">MEGRMTSGTFSKPAARRDGPAAFSPLYRQIRDLLVQALDQGEWKPGESIPSEIDLAARFQVSQGTVRKAIDELAAEHILIRRQGKGTFVATHQEALVRFRFLRLVSQGGELVPGHSEILACRKVRASAEMARELGLHPGDGLVYIRRLLSFKGKPTVVDDIYLPASLFKGLNLQILKENEGPLYWLFEARFGVSMVRADEKIRAVAACTEIGQLLGVESGHPVLRVDRVSYTYGDRAVELRYGHYVTEEYYYRNALI</sequence>
<accession>A0A2R4XJA3</accession>
<dbReference type="EMBL" id="CP028901">
    <property type="protein sequence ID" value="AWB33844.1"/>
    <property type="molecule type" value="Genomic_DNA"/>
</dbReference>
<dbReference type="Gene3D" id="1.10.10.10">
    <property type="entry name" value="Winged helix-like DNA-binding domain superfamily/Winged helix DNA-binding domain"/>
    <property type="match status" value="1"/>
</dbReference>
<dbReference type="CDD" id="cd07377">
    <property type="entry name" value="WHTH_GntR"/>
    <property type="match status" value="1"/>
</dbReference>
<keyword evidence="1" id="KW-0805">Transcription regulation</keyword>
<dbReference type="Pfam" id="PF00392">
    <property type="entry name" value="GntR"/>
    <property type="match status" value="1"/>
</dbReference>
<dbReference type="SMART" id="SM00866">
    <property type="entry name" value="UTRA"/>
    <property type="match status" value="1"/>
</dbReference>
<dbReference type="PANTHER" id="PTHR44846">
    <property type="entry name" value="MANNOSYL-D-GLYCERATE TRANSPORT/METABOLISM SYSTEM REPRESSOR MNGR-RELATED"/>
    <property type="match status" value="1"/>
</dbReference>
<evidence type="ECO:0000313" key="5">
    <source>
        <dbReference type="EMBL" id="AWB33844.1"/>
    </source>
</evidence>
<dbReference type="SUPFAM" id="SSF64288">
    <property type="entry name" value="Chorismate lyase-like"/>
    <property type="match status" value="1"/>
</dbReference>
<protein>
    <submittedName>
        <fullName evidence="5">GntR family transcriptional regulator</fullName>
    </submittedName>
</protein>
<dbReference type="InterPro" id="IPR000524">
    <property type="entry name" value="Tscrpt_reg_HTH_GntR"/>
</dbReference>
<dbReference type="GO" id="GO:0045892">
    <property type="term" value="P:negative regulation of DNA-templated transcription"/>
    <property type="evidence" value="ECO:0007669"/>
    <property type="project" value="TreeGrafter"/>
</dbReference>
<dbReference type="PRINTS" id="PR00035">
    <property type="entry name" value="HTHGNTR"/>
</dbReference>
<dbReference type="KEGG" id="boz:DBV39_09135"/>
<dbReference type="InterPro" id="IPR036390">
    <property type="entry name" value="WH_DNA-bd_sf"/>
</dbReference>
<dbReference type="GO" id="GO:0003677">
    <property type="term" value="F:DNA binding"/>
    <property type="evidence" value="ECO:0007669"/>
    <property type="project" value="UniProtKB-KW"/>
</dbReference>
<dbReference type="InterPro" id="IPR011663">
    <property type="entry name" value="UTRA"/>
</dbReference>
<dbReference type="OrthoDB" id="2530535at2"/>
<dbReference type="PANTHER" id="PTHR44846:SF1">
    <property type="entry name" value="MANNOSYL-D-GLYCERATE TRANSPORT_METABOLISM SYSTEM REPRESSOR MNGR-RELATED"/>
    <property type="match status" value="1"/>
</dbReference>
<dbReference type="FunFam" id="1.10.10.10:FF:000079">
    <property type="entry name" value="GntR family transcriptional regulator"/>
    <property type="match status" value="1"/>
</dbReference>
<dbReference type="GO" id="GO:0003700">
    <property type="term" value="F:DNA-binding transcription factor activity"/>
    <property type="evidence" value="ECO:0007669"/>
    <property type="project" value="InterPro"/>
</dbReference>
<feature type="domain" description="HTH gntR-type" evidence="4">
    <location>
        <begin position="24"/>
        <end position="92"/>
    </location>
</feature>
<dbReference type="PROSITE" id="PS50949">
    <property type="entry name" value="HTH_GNTR"/>
    <property type="match status" value="1"/>
</dbReference>
<dbReference type="Proteomes" id="UP000244571">
    <property type="component" value="Chromosome"/>
</dbReference>
<dbReference type="InterPro" id="IPR050679">
    <property type="entry name" value="Bact_HTH_transcr_reg"/>
</dbReference>
<dbReference type="SUPFAM" id="SSF46785">
    <property type="entry name" value="Winged helix' DNA-binding domain"/>
    <property type="match status" value="1"/>
</dbReference>
<dbReference type="InterPro" id="IPR036388">
    <property type="entry name" value="WH-like_DNA-bd_sf"/>
</dbReference>
<evidence type="ECO:0000256" key="3">
    <source>
        <dbReference type="ARBA" id="ARBA00023163"/>
    </source>
</evidence>
<keyword evidence="2" id="KW-0238">DNA-binding</keyword>
<dbReference type="Pfam" id="PF07702">
    <property type="entry name" value="UTRA"/>
    <property type="match status" value="1"/>
</dbReference>
<dbReference type="Gene3D" id="3.40.1410.10">
    <property type="entry name" value="Chorismate lyase-like"/>
    <property type="match status" value="1"/>
</dbReference>
<evidence type="ECO:0000256" key="2">
    <source>
        <dbReference type="ARBA" id="ARBA00023125"/>
    </source>
</evidence>
<dbReference type="InterPro" id="IPR028978">
    <property type="entry name" value="Chorismate_lyase_/UTRA_dom_sf"/>
</dbReference>
<evidence type="ECO:0000259" key="4">
    <source>
        <dbReference type="PROSITE" id="PS50949"/>
    </source>
</evidence>
<evidence type="ECO:0000313" key="6">
    <source>
        <dbReference type="Proteomes" id="UP000244571"/>
    </source>
</evidence>
<keyword evidence="3" id="KW-0804">Transcription</keyword>
<dbReference type="AlphaFoldDB" id="A0A2R4XJA3"/>
<organism evidence="5 6">
    <name type="scientific">Orrella marina</name>
    <dbReference type="NCBI Taxonomy" id="2163011"/>
    <lineage>
        <taxon>Bacteria</taxon>
        <taxon>Pseudomonadati</taxon>
        <taxon>Pseudomonadota</taxon>
        <taxon>Betaproteobacteria</taxon>
        <taxon>Burkholderiales</taxon>
        <taxon>Alcaligenaceae</taxon>
        <taxon>Orrella</taxon>
    </lineage>
</organism>